<dbReference type="PANTHER" id="PTHR42943:SF13">
    <property type="entry name" value="GLUTATHIONE S-TRANSFERASE KAPPA-RELATED"/>
    <property type="match status" value="1"/>
</dbReference>
<dbReference type="PIRSF" id="PIRSF006386">
    <property type="entry name" value="HCCAis_GSTk"/>
    <property type="match status" value="1"/>
</dbReference>
<evidence type="ECO:0000259" key="3">
    <source>
        <dbReference type="Pfam" id="PF01323"/>
    </source>
</evidence>
<dbReference type="SUPFAM" id="SSF52833">
    <property type="entry name" value="Thioredoxin-like"/>
    <property type="match status" value="1"/>
</dbReference>
<evidence type="ECO:0000313" key="5">
    <source>
        <dbReference type="Proteomes" id="UP000248916"/>
    </source>
</evidence>
<dbReference type="CDD" id="cd03022">
    <property type="entry name" value="DsbA_HCCA_Iso"/>
    <property type="match status" value="1"/>
</dbReference>
<sequence length="198" mass="21647">MAHIEYHFSTISPAVYLAGTRLERIAERHGATITYRPLDVLTLFQRTGGLPPGDRHPNRQAYRLQDLQRVAEMEGLPLNPKPQFFPTNPAPSSYAVIAAQDAGGGDLGTLVHAIARAVWAEERNIAEDDVIRACLEEAGFAPSLVDSGLLSGAEAYTRNTEEAVAAGVFGVPFYITDDDERFWGQDRLGHLDHHLGKG</sequence>
<dbReference type="InterPro" id="IPR051924">
    <property type="entry name" value="GST_Kappa/NadH"/>
</dbReference>
<dbReference type="GO" id="GO:0018845">
    <property type="term" value="F:2-hydroxychromene-2-carboxylate isomerase activity"/>
    <property type="evidence" value="ECO:0007669"/>
    <property type="project" value="UniProtKB-UniRule"/>
</dbReference>
<dbReference type="GO" id="GO:0004602">
    <property type="term" value="F:glutathione peroxidase activity"/>
    <property type="evidence" value="ECO:0007669"/>
    <property type="project" value="TreeGrafter"/>
</dbReference>
<evidence type="ECO:0000313" key="4">
    <source>
        <dbReference type="EMBL" id="PZX16577.1"/>
    </source>
</evidence>
<accession>A0A2W7NEL8</accession>
<evidence type="ECO:0000256" key="1">
    <source>
        <dbReference type="PIRNR" id="PIRNR006386"/>
    </source>
</evidence>
<dbReference type="Proteomes" id="UP000248916">
    <property type="component" value="Unassembled WGS sequence"/>
</dbReference>
<dbReference type="OrthoDB" id="5244108at2"/>
<comment type="caution">
    <text evidence="4">The sequence shown here is derived from an EMBL/GenBank/DDBJ whole genome shotgun (WGS) entry which is preliminary data.</text>
</comment>
<keyword evidence="1 4" id="KW-0413">Isomerase</keyword>
<dbReference type="AlphaFoldDB" id="A0A2W7NEL8"/>
<keyword evidence="5" id="KW-1185">Reference proteome</keyword>
<evidence type="ECO:0000256" key="2">
    <source>
        <dbReference type="PIRSR" id="PIRSR006386-1"/>
    </source>
</evidence>
<dbReference type="InterPro" id="IPR044087">
    <property type="entry name" value="NahD-like"/>
</dbReference>
<dbReference type="GO" id="GO:1901170">
    <property type="term" value="P:naphthalene catabolic process"/>
    <property type="evidence" value="ECO:0007669"/>
    <property type="project" value="InterPro"/>
</dbReference>
<dbReference type="EMBL" id="QKZL01000006">
    <property type="protein sequence ID" value="PZX16577.1"/>
    <property type="molecule type" value="Genomic_DNA"/>
</dbReference>
<gene>
    <name evidence="4" type="ORF">LX81_01948</name>
</gene>
<protein>
    <recommendedName>
        <fullName evidence="1">2-hydroxychromene-2-carboxylate isomerase</fullName>
        <ecNumber evidence="1">5.99.1.4</ecNumber>
    </recommendedName>
</protein>
<proteinExistence type="inferred from homology"/>
<comment type="catalytic activity">
    <reaction evidence="1">
        <text>2-hydroxychromene-2-carboxylate = (3E)-4-(2-hydroxyphenyl)-2-oxobut-3-enoate</text>
        <dbReference type="Rhea" id="RHEA:27401"/>
        <dbReference type="ChEBI" id="CHEBI:59350"/>
        <dbReference type="ChEBI" id="CHEBI:59353"/>
        <dbReference type="EC" id="5.99.1.4"/>
    </reaction>
</comment>
<dbReference type="PANTHER" id="PTHR42943">
    <property type="entry name" value="GLUTATHIONE S-TRANSFERASE KAPPA"/>
    <property type="match status" value="1"/>
</dbReference>
<dbReference type="GO" id="GO:0004364">
    <property type="term" value="F:glutathione transferase activity"/>
    <property type="evidence" value="ECO:0007669"/>
    <property type="project" value="TreeGrafter"/>
</dbReference>
<feature type="active site" description="Nucleophile" evidence="2">
    <location>
        <position position="12"/>
    </location>
</feature>
<dbReference type="InterPro" id="IPR001853">
    <property type="entry name" value="DSBA-like_thioredoxin_dom"/>
</dbReference>
<comment type="similarity">
    <text evidence="1">Belongs to the GST superfamily. NadH family.</text>
</comment>
<feature type="domain" description="DSBA-like thioredoxin" evidence="3">
    <location>
        <begin position="4"/>
        <end position="195"/>
    </location>
</feature>
<dbReference type="RefSeq" id="WP_111537103.1">
    <property type="nucleotide sequence ID" value="NZ_QKZL01000006.1"/>
</dbReference>
<reference evidence="4 5" key="1">
    <citation type="submission" date="2018-06" db="EMBL/GenBank/DDBJ databases">
        <title>Genomic Encyclopedia of Archaeal and Bacterial Type Strains, Phase II (KMG-II): from individual species to whole genera.</title>
        <authorList>
            <person name="Goeker M."/>
        </authorList>
    </citation>
    <scope>NUCLEOTIDE SEQUENCE [LARGE SCALE GENOMIC DNA]</scope>
    <source>
        <strain evidence="4 5">DSM 22009</strain>
    </source>
</reference>
<dbReference type="EC" id="5.99.1.4" evidence="1"/>
<dbReference type="InterPro" id="IPR036249">
    <property type="entry name" value="Thioredoxin-like_sf"/>
</dbReference>
<dbReference type="Gene3D" id="3.40.30.10">
    <property type="entry name" value="Glutaredoxin"/>
    <property type="match status" value="1"/>
</dbReference>
<name>A0A2W7NEL8_9RHOB</name>
<dbReference type="InterPro" id="IPR014440">
    <property type="entry name" value="HCCAis_GSTk"/>
</dbReference>
<dbReference type="GO" id="GO:0006749">
    <property type="term" value="P:glutathione metabolic process"/>
    <property type="evidence" value="ECO:0007669"/>
    <property type="project" value="TreeGrafter"/>
</dbReference>
<organism evidence="4 5">
    <name type="scientific">Palleronia aestuarii</name>
    <dbReference type="NCBI Taxonomy" id="568105"/>
    <lineage>
        <taxon>Bacteria</taxon>
        <taxon>Pseudomonadati</taxon>
        <taxon>Pseudomonadota</taxon>
        <taxon>Alphaproteobacteria</taxon>
        <taxon>Rhodobacterales</taxon>
        <taxon>Roseobacteraceae</taxon>
        <taxon>Palleronia</taxon>
    </lineage>
</organism>
<dbReference type="Pfam" id="PF01323">
    <property type="entry name" value="DSBA"/>
    <property type="match status" value="1"/>
</dbReference>